<comment type="caution">
    <text evidence="7">The sequence shown here is derived from an EMBL/GenBank/DDBJ whole genome shotgun (WGS) entry which is preliminary data.</text>
</comment>
<evidence type="ECO:0000313" key="8">
    <source>
        <dbReference type="Proteomes" id="UP000295680"/>
    </source>
</evidence>
<organism evidence="7 8">
    <name type="scientific">Actinocrispum wychmicini</name>
    <dbReference type="NCBI Taxonomy" id="1213861"/>
    <lineage>
        <taxon>Bacteria</taxon>
        <taxon>Bacillati</taxon>
        <taxon>Actinomycetota</taxon>
        <taxon>Actinomycetes</taxon>
        <taxon>Pseudonocardiales</taxon>
        <taxon>Pseudonocardiaceae</taxon>
        <taxon>Actinocrispum</taxon>
    </lineage>
</organism>
<keyword evidence="2" id="KW-0805">Transcription regulation</keyword>
<evidence type="ECO:0000256" key="1">
    <source>
        <dbReference type="ARBA" id="ARBA00005820"/>
    </source>
</evidence>
<dbReference type="PANTHER" id="PTHR35807">
    <property type="entry name" value="TRANSCRIPTIONAL REGULATOR REDD-RELATED"/>
    <property type="match status" value="1"/>
</dbReference>
<dbReference type="SUPFAM" id="SSF46894">
    <property type="entry name" value="C-terminal effector domain of the bipartite response regulators"/>
    <property type="match status" value="1"/>
</dbReference>
<keyword evidence="4" id="KW-0804">Transcription</keyword>
<evidence type="ECO:0000256" key="2">
    <source>
        <dbReference type="ARBA" id="ARBA00023015"/>
    </source>
</evidence>
<dbReference type="EMBL" id="SLWS01000007">
    <property type="protein sequence ID" value="TCO56022.1"/>
    <property type="molecule type" value="Genomic_DNA"/>
</dbReference>
<dbReference type="InterPro" id="IPR016032">
    <property type="entry name" value="Sig_transdc_resp-reg_C-effctor"/>
</dbReference>
<dbReference type="SUPFAM" id="SSF48452">
    <property type="entry name" value="TPR-like"/>
    <property type="match status" value="1"/>
</dbReference>
<keyword evidence="8" id="KW-1185">Reference proteome</keyword>
<dbReference type="InterPro" id="IPR011990">
    <property type="entry name" value="TPR-like_helical_dom_sf"/>
</dbReference>
<reference evidence="7 8" key="1">
    <citation type="submission" date="2019-03" db="EMBL/GenBank/DDBJ databases">
        <title>Genomic Encyclopedia of Type Strains, Phase IV (KMG-IV): sequencing the most valuable type-strain genomes for metagenomic binning, comparative biology and taxonomic classification.</title>
        <authorList>
            <person name="Goeker M."/>
        </authorList>
    </citation>
    <scope>NUCLEOTIDE SEQUENCE [LARGE SCALE GENOMIC DNA]</scope>
    <source>
        <strain evidence="7 8">DSM 45934</strain>
    </source>
</reference>
<dbReference type="SMART" id="SM00862">
    <property type="entry name" value="Trans_reg_C"/>
    <property type="match status" value="1"/>
</dbReference>
<dbReference type="InterPro" id="IPR005158">
    <property type="entry name" value="BTAD"/>
</dbReference>
<dbReference type="Pfam" id="PF03704">
    <property type="entry name" value="BTAD"/>
    <property type="match status" value="1"/>
</dbReference>
<feature type="DNA-binding region" description="OmpR/PhoB-type" evidence="5">
    <location>
        <begin position="1"/>
        <end position="104"/>
    </location>
</feature>
<keyword evidence="3 5" id="KW-0238">DNA-binding</keyword>
<name>A0A4R2JD69_9PSEU</name>
<evidence type="ECO:0000256" key="3">
    <source>
        <dbReference type="ARBA" id="ARBA00023125"/>
    </source>
</evidence>
<accession>A0A4R2JD69</accession>
<evidence type="ECO:0000256" key="5">
    <source>
        <dbReference type="PROSITE-ProRule" id="PRU01091"/>
    </source>
</evidence>
<gene>
    <name evidence="7" type="ORF">EV192_107447</name>
</gene>
<protein>
    <submittedName>
        <fullName evidence="7">DNA-binding SARP family transcriptional activator</fullName>
    </submittedName>
</protein>
<comment type="similarity">
    <text evidence="1">Belongs to the AfsR/DnrI/RedD regulatory family.</text>
</comment>
<dbReference type="InterPro" id="IPR051677">
    <property type="entry name" value="AfsR-DnrI-RedD_regulator"/>
</dbReference>
<dbReference type="OrthoDB" id="4336084at2"/>
<dbReference type="GO" id="GO:0006355">
    <property type="term" value="P:regulation of DNA-templated transcription"/>
    <property type="evidence" value="ECO:0007669"/>
    <property type="project" value="InterPro"/>
</dbReference>
<dbReference type="PROSITE" id="PS51755">
    <property type="entry name" value="OMPR_PHOB"/>
    <property type="match status" value="1"/>
</dbReference>
<evidence type="ECO:0000256" key="4">
    <source>
        <dbReference type="ARBA" id="ARBA00023163"/>
    </source>
</evidence>
<dbReference type="SMART" id="SM01043">
    <property type="entry name" value="BTAD"/>
    <property type="match status" value="1"/>
</dbReference>
<dbReference type="InterPro" id="IPR001867">
    <property type="entry name" value="OmpR/PhoB-type_DNA-bd"/>
</dbReference>
<evidence type="ECO:0000259" key="6">
    <source>
        <dbReference type="PROSITE" id="PS51755"/>
    </source>
</evidence>
<dbReference type="PANTHER" id="PTHR35807:SF1">
    <property type="entry name" value="TRANSCRIPTIONAL REGULATOR REDD"/>
    <property type="match status" value="1"/>
</dbReference>
<dbReference type="InterPro" id="IPR036388">
    <property type="entry name" value="WH-like_DNA-bd_sf"/>
</dbReference>
<dbReference type="GO" id="GO:0003677">
    <property type="term" value="F:DNA binding"/>
    <property type="evidence" value="ECO:0007669"/>
    <property type="project" value="UniProtKB-UniRule"/>
</dbReference>
<feature type="domain" description="OmpR/PhoB-type" evidence="6">
    <location>
        <begin position="1"/>
        <end position="104"/>
    </location>
</feature>
<dbReference type="Gene3D" id="1.10.10.10">
    <property type="entry name" value="Winged helix-like DNA-binding domain superfamily/Winged helix DNA-binding domain"/>
    <property type="match status" value="1"/>
</dbReference>
<sequence>MDHAPDRLRFAVLGPVRAWRAGTELDLGTRQQRAVLVALLLRRGCPVSADELIDGVWGEEPPRTALGAVRTYVSRLRHLLEPAKVDRRSRTVLVSIGDGYALRTGRDATDLDLFERLLGQARTARMAGDLDVACRAVQQALRLWRGEPMVDIPGPFAAGRRLAMSERGRSAMELRIELDLAAGRYDEAGAELFALVAEYPLRERLTELLMVALYSAGRQAEALAAYTRTRRVLDDRLGIDPGPRLRDLHRRILTADCETLMTTVDGMVR</sequence>
<proteinExistence type="inferred from homology"/>
<dbReference type="RefSeq" id="WP_132122280.1">
    <property type="nucleotide sequence ID" value="NZ_SLWS01000007.1"/>
</dbReference>
<dbReference type="Gene3D" id="1.25.40.10">
    <property type="entry name" value="Tetratricopeptide repeat domain"/>
    <property type="match status" value="1"/>
</dbReference>
<dbReference type="AlphaFoldDB" id="A0A4R2JD69"/>
<dbReference type="Proteomes" id="UP000295680">
    <property type="component" value="Unassembled WGS sequence"/>
</dbReference>
<evidence type="ECO:0000313" key="7">
    <source>
        <dbReference type="EMBL" id="TCO56022.1"/>
    </source>
</evidence>
<dbReference type="Pfam" id="PF00486">
    <property type="entry name" value="Trans_reg_C"/>
    <property type="match status" value="1"/>
</dbReference>
<dbReference type="CDD" id="cd15831">
    <property type="entry name" value="BTAD"/>
    <property type="match status" value="1"/>
</dbReference>
<dbReference type="GO" id="GO:0000160">
    <property type="term" value="P:phosphorelay signal transduction system"/>
    <property type="evidence" value="ECO:0007669"/>
    <property type="project" value="InterPro"/>
</dbReference>